<dbReference type="Pfam" id="PF07714">
    <property type="entry name" value="PK_Tyr_Ser-Thr"/>
    <property type="match status" value="1"/>
</dbReference>
<dbReference type="GO" id="GO:0005524">
    <property type="term" value="F:ATP binding"/>
    <property type="evidence" value="ECO:0007669"/>
    <property type="project" value="InterPro"/>
</dbReference>
<feature type="compositionally biased region" description="Basic and acidic residues" evidence="1">
    <location>
        <begin position="918"/>
        <end position="933"/>
    </location>
</feature>
<dbReference type="AlphaFoldDB" id="A0A9Q0RKU7"/>
<dbReference type="GO" id="GO:0004674">
    <property type="term" value="F:protein serine/threonine kinase activity"/>
    <property type="evidence" value="ECO:0007669"/>
    <property type="project" value="TreeGrafter"/>
</dbReference>
<dbReference type="InterPro" id="IPR001245">
    <property type="entry name" value="Ser-Thr/Tyr_kinase_cat_dom"/>
</dbReference>
<feature type="region of interest" description="Disordered" evidence="1">
    <location>
        <begin position="879"/>
        <end position="954"/>
    </location>
</feature>
<feature type="region of interest" description="Disordered" evidence="1">
    <location>
        <begin position="1"/>
        <end position="31"/>
    </location>
</feature>
<evidence type="ECO:0000259" key="2">
    <source>
        <dbReference type="PROSITE" id="PS50011"/>
    </source>
</evidence>
<dbReference type="PANTHER" id="PTHR44329:SF304">
    <property type="entry name" value="MITOGEN-ACTIVATED PROTEIN KINASE KINASE KINASE 13-LIKE ISOFORM X1"/>
    <property type="match status" value="1"/>
</dbReference>
<dbReference type="InterPro" id="IPR051681">
    <property type="entry name" value="Ser/Thr_Kinases-Pseudokinases"/>
</dbReference>
<dbReference type="SUPFAM" id="SSF56112">
    <property type="entry name" value="Protein kinase-like (PK-like)"/>
    <property type="match status" value="1"/>
</dbReference>
<dbReference type="PROSITE" id="PS00108">
    <property type="entry name" value="PROTEIN_KINASE_ST"/>
    <property type="match status" value="1"/>
</dbReference>
<feature type="region of interest" description="Disordered" evidence="1">
    <location>
        <begin position="520"/>
        <end position="540"/>
    </location>
</feature>
<dbReference type="EMBL" id="JAPWDV010000003">
    <property type="protein sequence ID" value="KAJ6216686.1"/>
    <property type="molecule type" value="Genomic_DNA"/>
</dbReference>
<organism evidence="3 4">
    <name type="scientific">Blomia tropicalis</name>
    <name type="common">Mite</name>
    <dbReference type="NCBI Taxonomy" id="40697"/>
    <lineage>
        <taxon>Eukaryota</taxon>
        <taxon>Metazoa</taxon>
        <taxon>Ecdysozoa</taxon>
        <taxon>Arthropoda</taxon>
        <taxon>Chelicerata</taxon>
        <taxon>Arachnida</taxon>
        <taxon>Acari</taxon>
        <taxon>Acariformes</taxon>
        <taxon>Sarcoptiformes</taxon>
        <taxon>Astigmata</taxon>
        <taxon>Glycyphagoidea</taxon>
        <taxon>Echimyopodidae</taxon>
        <taxon>Blomia</taxon>
    </lineage>
</organism>
<dbReference type="InterPro" id="IPR008271">
    <property type="entry name" value="Ser/Thr_kinase_AS"/>
</dbReference>
<dbReference type="InterPro" id="IPR011009">
    <property type="entry name" value="Kinase-like_dom_sf"/>
</dbReference>
<evidence type="ECO:0000256" key="1">
    <source>
        <dbReference type="SAM" id="MobiDB-lite"/>
    </source>
</evidence>
<dbReference type="PRINTS" id="PR00109">
    <property type="entry name" value="TYRKINASE"/>
</dbReference>
<evidence type="ECO:0000313" key="3">
    <source>
        <dbReference type="EMBL" id="KAJ6216686.1"/>
    </source>
</evidence>
<feature type="region of interest" description="Disordered" evidence="1">
    <location>
        <begin position="656"/>
        <end position="845"/>
    </location>
</feature>
<dbReference type="Gene3D" id="3.30.200.20">
    <property type="entry name" value="Phosphorylase Kinase, domain 1"/>
    <property type="match status" value="1"/>
</dbReference>
<feature type="domain" description="Protein kinase" evidence="2">
    <location>
        <begin position="237"/>
        <end position="482"/>
    </location>
</feature>
<dbReference type="Gene3D" id="1.10.510.10">
    <property type="entry name" value="Transferase(Phosphotransferase) domain 1"/>
    <property type="match status" value="1"/>
</dbReference>
<dbReference type="PROSITE" id="PS50011">
    <property type="entry name" value="PROTEIN_KINASE_DOM"/>
    <property type="match status" value="1"/>
</dbReference>
<feature type="region of interest" description="Disordered" evidence="1">
    <location>
        <begin position="95"/>
        <end position="122"/>
    </location>
</feature>
<dbReference type="GO" id="GO:0005737">
    <property type="term" value="C:cytoplasm"/>
    <property type="evidence" value="ECO:0007669"/>
    <property type="project" value="TreeGrafter"/>
</dbReference>
<protein>
    <recommendedName>
        <fullName evidence="2">Protein kinase domain-containing protein</fullName>
    </recommendedName>
</protein>
<reference evidence="3" key="1">
    <citation type="submission" date="2022-12" db="EMBL/GenBank/DDBJ databases">
        <title>Genome assemblies of Blomia tropicalis.</title>
        <authorList>
            <person name="Cui Y."/>
        </authorList>
    </citation>
    <scope>NUCLEOTIDE SEQUENCE</scope>
    <source>
        <tissue evidence="3">Adult mites</tissue>
    </source>
</reference>
<dbReference type="Proteomes" id="UP001142055">
    <property type="component" value="Chromosome 3"/>
</dbReference>
<dbReference type="InterPro" id="IPR000719">
    <property type="entry name" value="Prot_kinase_dom"/>
</dbReference>
<sequence>MSTIQFNRIGRRDPKPTAELPNERVDGTFRQLPKSPYTLPRNVTLSCSPESNADVKFELVSRKRSTEMNHESESTKFTTINLNDDCDEIVIESIQYDNPPQRQIGSEDTRDEEPNDCPPSPFVRMDYLRRSFSLPDMANIKNNVLMNHEMNCDNPNHHHHHPHNDHHITFGPNEHSMAPSAPNHVQTTSGLTYMTPKMNQNWVNGVFGCFRPIIGIFSNKGFKDSKAHSWEIAYESLTEMEYLGCGAQGSVYVAKLNNEQVAVKKMREKCETEIRHLRKLNHKNIVAFKGVCTTSPTSSSYCIVMEYCPYGQLCQYLKKVEFLYPTQAVEWSRQIASGMAYLHKHMIIHRDLKSPNVLISKNSLLKISDFGTSRQLNDYHSTKMSFAGTVAWMAPEVIRNQPCSEKVDVWSFGVVLWELFTLEIPYRDFEQSTIIYGVGNSTLTLPLPATFPHGYRLLMQMCWKPKPRNRPSFFNILTHIEIAQREIFDIKLEDFCERQRIWKSEVRSSLSQARISFHGSNSASADSADQMKQEESLTRKQEQIEQFSQMVNNVTSLYNNMLTVMADMAERERKLCKYEKVAYKKSIRKQDQMSSLLQMAVNDPVYKSALELSRQISADQPEENVLDPMLAFNLCVKSIESPSKQQFNATASIRSRLRRHRQRSQPNPQSRNSNNYTHNHYQQQQSHSFEVDNNATIVRNNNRRGGGGGGGAPMIRGVPNRRTFDSGYGGDSQSCVSSPIAEPKKRFDLSGSRTGESFTSQMSHDSYTNSTRTRSRARLSRQKAIDRGSCPSSAQSSHRSSTRVNGTNHGSRYCRSAGSRNGAIHRRMANSSTDYEDDNDESDEMEDFRSMHSLSLGRLPRGDSGCYQLKAYGRLRRKTSFNSSSSDGELDDADYESNVSSRNDSIGGPTNTASSSESIDHQFNEHRGLDHLKPPHLTTTQTNNVDLSPQIVSS</sequence>
<feature type="compositionally biased region" description="Acidic residues" evidence="1">
    <location>
        <begin position="834"/>
        <end position="845"/>
    </location>
</feature>
<gene>
    <name evidence="3" type="ORF">RDWZM_007843</name>
</gene>
<proteinExistence type="predicted"/>
<feature type="compositionally biased region" description="Basic and acidic residues" evidence="1">
    <location>
        <begin position="10"/>
        <end position="27"/>
    </location>
</feature>
<evidence type="ECO:0000313" key="4">
    <source>
        <dbReference type="Proteomes" id="UP001142055"/>
    </source>
</evidence>
<keyword evidence="4" id="KW-1185">Reference proteome</keyword>
<feature type="compositionally biased region" description="Polar residues" evidence="1">
    <location>
        <begin position="937"/>
        <end position="954"/>
    </location>
</feature>
<feature type="compositionally biased region" description="Polar residues" evidence="1">
    <location>
        <begin position="95"/>
        <end position="106"/>
    </location>
</feature>
<comment type="caution">
    <text evidence="3">The sequence shown here is derived from an EMBL/GenBank/DDBJ whole genome shotgun (WGS) entry which is preliminary data.</text>
</comment>
<feature type="compositionally biased region" description="Low complexity" evidence="1">
    <location>
        <begin position="664"/>
        <end position="688"/>
    </location>
</feature>
<name>A0A9Q0RKU7_BLOTA</name>
<dbReference type="PANTHER" id="PTHR44329">
    <property type="entry name" value="SERINE/THREONINE-PROTEIN KINASE TNNI3K-RELATED"/>
    <property type="match status" value="1"/>
</dbReference>
<dbReference type="GO" id="GO:0006950">
    <property type="term" value="P:response to stress"/>
    <property type="evidence" value="ECO:0007669"/>
    <property type="project" value="UniProtKB-ARBA"/>
</dbReference>
<feature type="compositionally biased region" description="Low complexity" evidence="1">
    <location>
        <begin position="789"/>
        <end position="799"/>
    </location>
</feature>
<dbReference type="SMART" id="SM00220">
    <property type="entry name" value="S_TKc"/>
    <property type="match status" value="1"/>
</dbReference>
<accession>A0A9Q0RKU7</accession>
<feature type="compositionally biased region" description="Polar residues" evidence="1">
    <location>
        <begin position="897"/>
        <end position="917"/>
    </location>
</feature>
<feature type="compositionally biased region" description="Polar residues" evidence="1">
    <location>
        <begin position="751"/>
        <end position="767"/>
    </location>
</feature>
<feature type="compositionally biased region" description="Basic and acidic residues" evidence="1">
    <location>
        <begin position="529"/>
        <end position="540"/>
    </location>
</feature>